<sequence length="303" mass="35237">MGCENSKSLNCSDLIKLFNKPDVLKHLCEEHNKILNKKIQGTFNGFVADENFKKNRYPDEPCFDHSRVILRSEKHYGDYINASHVDGFQHPKKYIVSQAPLEETVSDWWKMIWEKKCELIVMLCNHVENGRSQCYYYWSPVKGTTLEIGSLMVKTIEVCSAFKDFQITSIEVTHKDGGRLRLTHFSYKKWQEHHISPAEEDFLHLVLMVKAYDIRMVIRKSDNGCRRDSNSPIVVHCNSGLARAMTFCAVDIALSSFIKTGKFNLYSIVSNLRKQMYNCLSSVDQYIFCYTVLLCYVELYLFN</sequence>
<protein>
    <recommendedName>
        <fullName evidence="5">Protein tyrosine phosphatase</fullName>
    </recommendedName>
</protein>
<dbReference type="PANTHER" id="PTHR19134">
    <property type="entry name" value="RECEPTOR-TYPE TYROSINE-PROTEIN PHOSPHATASE"/>
    <property type="match status" value="1"/>
</dbReference>
<accession>A0A8J5R0C6</accession>
<dbReference type="SMART" id="SM00194">
    <property type="entry name" value="PTPc"/>
    <property type="match status" value="1"/>
</dbReference>
<gene>
    <name evidence="3" type="ORF">G9C98_008425</name>
</gene>
<dbReference type="Pfam" id="PF00102">
    <property type="entry name" value="Y_phosphatase"/>
    <property type="match status" value="1"/>
</dbReference>
<evidence type="ECO:0000259" key="1">
    <source>
        <dbReference type="PROSITE" id="PS50055"/>
    </source>
</evidence>
<reference evidence="3" key="1">
    <citation type="submission" date="2020-03" db="EMBL/GenBank/DDBJ databases">
        <authorList>
            <person name="Chebbi M.A."/>
            <person name="Drezen J.M."/>
        </authorList>
    </citation>
    <scope>NUCLEOTIDE SEQUENCE</scope>
    <source>
        <tissue evidence="3">Whole body</tissue>
    </source>
</reference>
<evidence type="ECO:0000259" key="2">
    <source>
        <dbReference type="PROSITE" id="PS50056"/>
    </source>
</evidence>
<dbReference type="GO" id="GO:0009653">
    <property type="term" value="P:anatomical structure morphogenesis"/>
    <property type="evidence" value="ECO:0007669"/>
    <property type="project" value="UniProtKB-ARBA"/>
</dbReference>
<organism evidence="3 4">
    <name type="scientific">Cotesia typhae</name>
    <dbReference type="NCBI Taxonomy" id="2053667"/>
    <lineage>
        <taxon>Eukaryota</taxon>
        <taxon>Metazoa</taxon>
        <taxon>Ecdysozoa</taxon>
        <taxon>Arthropoda</taxon>
        <taxon>Hexapoda</taxon>
        <taxon>Insecta</taxon>
        <taxon>Pterygota</taxon>
        <taxon>Neoptera</taxon>
        <taxon>Endopterygota</taxon>
        <taxon>Hymenoptera</taxon>
        <taxon>Apocrita</taxon>
        <taxon>Ichneumonoidea</taxon>
        <taxon>Braconidae</taxon>
        <taxon>Microgastrinae</taxon>
        <taxon>Cotesia</taxon>
    </lineage>
</organism>
<feature type="domain" description="Tyrosine-protein phosphatase" evidence="1">
    <location>
        <begin position="50"/>
        <end position="296"/>
    </location>
</feature>
<evidence type="ECO:0000313" key="3">
    <source>
        <dbReference type="EMBL" id="KAG8033944.1"/>
    </source>
</evidence>
<dbReference type="GO" id="GO:0004725">
    <property type="term" value="F:protein tyrosine phosphatase activity"/>
    <property type="evidence" value="ECO:0007669"/>
    <property type="project" value="InterPro"/>
</dbReference>
<dbReference type="OrthoDB" id="7687116at2759"/>
<proteinExistence type="predicted"/>
<feature type="domain" description="Tyrosine specific protein phosphatases" evidence="2">
    <location>
        <begin position="200"/>
        <end position="287"/>
    </location>
</feature>
<dbReference type="SMART" id="SM00404">
    <property type="entry name" value="PTPc_motif"/>
    <property type="match status" value="1"/>
</dbReference>
<dbReference type="Proteomes" id="UP000729913">
    <property type="component" value="Unassembled WGS sequence"/>
</dbReference>
<evidence type="ECO:0008006" key="5">
    <source>
        <dbReference type="Google" id="ProtNLM"/>
    </source>
</evidence>
<dbReference type="InterPro" id="IPR000387">
    <property type="entry name" value="Tyr_Pase_dom"/>
</dbReference>
<dbReference type="PROSITE" id="PS50056">
    <property type="entry name" value="TYR_PHOSPHATASE_2"/>
    <property type="match status" value="1"/>
</dbReference>
<dbReference type="InterPro" id="IPR000242">
    <property type="entry name" value="PTP_cat"/>
</dbReference>
<dbReference type="PANTHER" id="PTHR19134:SF449">
    <property type="entry name" value="TYROSINE-PROTEIN PHOSPHATASE 1"/>
    <property type="match status" value="1"/>
</dbReference>
<dbReference type="InterPro" id="IPR003595">
    <property type="entry name" value="Tyr_Pase_cat"/>
</dbReference>
<dbReference type="AlphaFoldDB" id="A0A8J5R0C6"/>
<dbReference type="InterPro" id="IPR050348">
    <property type="entry name" value="Protein-Tyr_Phosphatase"/>
</dbReference>
<reference evidence="3" key="2">
    <citation type="submission" date="2021-04" db="EMBL/GenBank/DDBJ databases">
        <title>Genome-wide patterns of bracovirus chromosomal integration into multiple host tissues during parasitism.</title>
        <authorList>
            <person name="Chebbi M.A.C."/>
        </authorList>
    </citation>
    <scope>NUCLEOTIDE SEQUENCE</scope>
    <source>
        <tissue evidence="3">Whole body</tissue>
    </source>
</reference>
<name>A0A8J5R0C6_9HYME</name>
<dbReference type="EMBL" id="JAAOIC020000072">
    <property type="protein sequence ID" value="KAG8033944.1"/>
    <property type="molecule type" value="Genomic_DNA"/>
</dbReference>
<dbReference type="GO" id="GO:0048666">
    <property type="term" value="P:neuron development"/>
    <property type="evidence" value="ECO:0007669"/>
    <property type="project" value="UniProtKB-ARBA"/>
</dbReference>
<keyword evidence="4" id="KW-1185">Reference proteome</keyword>
<dbReference type="PROSITE" id="PS50055">
    <property type="entry name" value="TYR_PHOSPHATASE_PTP"/>
    <property type="match status" value="1"/>
</dbReference>
<comment type="caution">
    <text evidence="3">The sequence shown here is derived from an EMBL/GenBank/DDBJ whole genome shotgun (WGS) entry which is preliminary data.</text>
</comment>
<evidence type="ECO:0000313" key="4">
    <source>
        <dbReference type="Proteomes" id="UP000729913"/>
    </source>
</evidence>